<proteinExistence type="predicted"/>
<dbReference type="Gene3D" id="1.25.40.20">
    <property type="entry name" value="Ankyrin repeat-containing domain"/>
    <property type="match status" value="1"/>
</dbReference>
<feature type="compositionally biased region" description="Low complexity" evidence="2">
    <location>
        <begin position="146"/>
        <end position="157"/>
    </location>
</feature>
<evidence type="ECO:0000256" key="1">
    <source>
        <dbReference type="PROSITE-ProRule" id="PRU00023"/>
    </source>
</evidence>
<protein>
    <submittedName>
        <fullName evidence="3">Uncharacterized protein</fullName>
    </submittedName>
</protein>
<dbReference type="PANTHER" id="PTHR24192:SF3">
    <property type="entry name" value="ANKYRIN REPEAT DOMAIN 40"/>
    <property type="match status" value="1"/>
</dbReference>
<dbReference type="AlphaFoldDB" id="A0AAD5E632"/>
<evidence type="ECO:0000313" key="3">
    <source>
        <dbReference type="EMBL" id="KAI8577449.1"/>
    </source>
</evidence>
<dbReference type="PROSITE" id="PS50088">
    <property type="entry name" value="ANK_REPEAT"/>
    <property type="match status" value="1"/>
</dbReference>
<dbReference type="InterPro" id="IPR039195">
    <property type="entry name" value="ANKRD40"/>
</dbReference>
<keyword evidence="1" id="KW-0040">ANK repeat</keyword>
<evidence type="ECO:0000313" key="4">
    <source>
        <dbReference type="Proteomes" id="UP001206595"/>
    </source>
</evidence>
<dbReference type="SMART" id="SM00248">
    <property type="entry name" value="ANK"/>
    <property type="match status" value="1"/>
</dbReference>
<name>A0AAD5E632_UMBRA</name>
<dbReference type="SUPFAM" id="SSF48403">
    <property type="entry name" value="Ankyrin repeat"/>
    <property type="match status" value="1"/>
</dbReference>
<dbReference type="PROSITE" id="PS50297">
    <property type="entry name" value="ANK_REP_REGION"/>
    <property type="match status" value="1"/>
</dbReference>
<sequence>MITDEREESLREVAALGNIKAVNHYIHAGVNVNAANKMNNWTPLHWATHRGHVAVIQVLLSNGANPTLLTNKQQTSADLAKTPEIKALFPAEAFSSAAPEAELPIVPTYMQEPDLDKSWNLPDEFAEQRIKRIMEHQKKLAKEESQPQAAASAAPSKVTPAESSSPEKELLVYLSARADENLLGAIFIDSQSTIEDVIKQIDEEIDDIPQQFTISRHNGSLAIPISKKQWTKKTLVHFRDEQDAIIVVPVN</sequence>
<gene>
    <name evidence="3" type="ORF">K450DRAFT_251687</name>
</gene>
<accession>A0AAD5E632</accession>
<dbReference type="GeneID" id="75916101"/>
<dbReference type="InterPro" id="IPR002110">
    <property type="entry name" value="Ankyrin_rpt"/>
</dbReference>
<dbReference type="PANTHER" id="PTHR24192">
    <property type="entry name" value="ANKYRIN REPEAT DOMAIN 40"/>
    <property type="match status" value="1"/>
</dbReference>
<reference evidence="3" key="1">
    <citation type="submission" date="2021-06" db="EMBL/GenBank/DDBJ databases">
        <authorList>
            <consortium name="DOE Joint Genome Institute"/>
            <person name="Mondo S.J."/>
            <person name="Amses K.R."/>
            <person name="Simmons D.R."/>
            <person name="Longcore J.E."/>
            <person name="Seto K."/>
            <person name="Alves G.H."/>
            <person name="Bonds A.E."/>
            <person name="Quandt C.A."/>
            <person name="Davis W.J."/>
            <person name="Chang Y."/>
            <person name="Letcher P.M."/>
            <person name="Powell M.J."/>
            <person name="Kuo A."/>
            <person name="Labutti K."/>
            <person name="Pangilinan J."/>
            <person name="Andreopoulos W."/>
            <person name="Tritt A."/>
            <person name="Riley R."/>
            <person name="Hundley H."/>
            <person name="Johnson J."/>
            <person name="Lipzen A."/>
            <person name="Barry K."/>
            <person name="Berbee M.L."/>
            <person name="Buchler N.E."/>
            <person name="Grigoriev I.V."/>
            <person name="Spatafora J.W."/>
            <person name="Stajich J.E."/>
            <person name="James T.Y."/>
        </authorList>
    </citation>
    <scope>NUCLEOTIDE SEQUENCE</scope>
    <source>
        <strain evidence="3">AG</strain>
    </source>
</reference>
<reference evidence="3" key="2">
    <citation type="journal article" date="2022" name="Proc. Natl. Acad. Sci. U.S.A.">
        <title>Diploid-dominant life cycles characterize the early evolution of Fungi.</title>
        <authorList>
            <person name="Amses K.R."/>
            <person name="Simmons D.R."/>
            <person name="Longcore J.E."/>
            <person name="Mondo S.J."/>
            <person name="Seto K."/>
            <person name="Jeronimo G.H."/>
            <person name="Bonds A.E."/>
            <person name="Quandt C.A."/>
            <person name="Davis W.J."/>
            <person name="Chang Y."/>
            <person name="Federici B.A."/>
            <person name="Kuo A."/>
            <person name="LaButti K."/>
            <person name="Pangilinan J."/>
            <person name="Andreopoulos W."/>
            <person name="Tritt A."/>
            <person name="Riley R."/>
            <person name="Hundley H."/>
            <person name="Johnson J."/>
            <person name="Lipzen A."/>
            <person name="Barry K."/>
            <person name="Lang B.F."/>
            <person name="Cuomo C.A."/>
            <person name="Buchler N.E."/>
            <person name="Grigoriev I.V."/>
            <person name="Spatafora J.W."/>
            <person name="Stajich J.E."/>
            <person name="James T.Y."/>
        </authorList>
    </citation>
    <scope>NUCLEOTIDE SEQUENCE</scope>
    <source>
        <strain evidence="3">AG</strain>
    </source>
</reference>
<dbReference type="Proteomes" id="UP001206595">
    <property type="component" value="Unassembled WGS sequence"/>
</dbReference>
<comment type="caution">
    <text evidence="3">The sequence shown here is derived from an EMBL/GenBank/DDBJ whole genome shotgun (WGS) entry which is preliminary data.</text>
</comment>
<organism evidence="3 4">
    <name type="scientific">Umbelopsis ramanniana AG</name>
    <dbReference type="NCBI Taxonomy" id="1314678"/>
    <lineage>
        <taxon>Eukaryota</taxon>
        <taxon>Fungi</taxon>
        <taxon>Fungi incertae sedis</taxon>
        <taxon>Mucoromycota</taxon>
        <taxon>Mucoromycotina</taxon>
        <taxon>Umbelopsidomycetes</taxon>
        <taxon>Umbelopsidales</taxon>
        <taxon>Umbelopsidaceae</taxon>
        <taxon>Umbelopsis</taxon>
    </lineage>
</organism>
<dbReference type="Pfam" id="PF00023">
    <property type="entry name" value="Ank"/>
    <property type="match status" value="1"/>
</dbReference>
<keyword evidence="4" id="KW-1185">Reference proteome</keyword>
<dbReference type="InterPro" id="IPR036770">
    <property type="entry name" value="Ankyrin_rpt-contain_sf"/>
</dbReference>
<evidence type="ECO:0000256" key="2">
    <source>
        <dbReference type="SAM" id="MobiDB-lite"/>
    </source>
</evidence>
<feature type="repeat" description="ANK" evidence="1">
    <location>
        <begin position="39"/>
        <end position="71"/>
    </location>
</feature>
<feature type="region of interest" description="Disordered" evidence="2">
    <location>
        <begin position="137"/>
        <end position="163"/>
    </location>
</feature>
<dbReference type="EMBL" id="MU620940">
    <property type="protein sequence ID" value="KAI8577449.1"/>
    <property type="molecule type" value="Genomic_DNA"/>
</dbReference>
<dbReference type="RefSeq" id="XP_051442453.1">
    <property type="nucleotide sequence ID" value="XM_051590758.1"/>
</dbReference>